<accession>A0A9N9FU74</accession>
<keyword evidence="2" id="KW-1185">Reference proteome</keyword>
<sequence>MFTPLEHDLPNVYHRKPVKKFNPPLNLPKVNLSTTNTTIAFSNVPILRPRPRLPTLIPNYLSEINIPKIKMLPFILTRLLTKLQVVQISQKFDALNLNISYQLLRDYDY</sequence>
<proteinExistence type="predicted"/>
<evidence type="ECO:0000313" key="2">
    <source>
        <dbReference type="Proteomes" id="UP000789570"/>
    </source>
</evidence>
<organism evidence="1 2">
    <name type="scientific">Funneliformis caledonium</name>
    <dbReference type="NCBI Taxonomy" id="1117310"/>
    <lineage>
        <taxon>Eukaryota</taxon>
        <taxon>Fungi</taxon>
        <taxon>Fungi incertae sedis</taxon>
        <taxon>Mucoromycota</taxon>
        <taxon>Glomeromycotina</taxon>
        <taxon>Glomeromycetes</taxon>
        <taxon>Glomerales</taxon>
        <taxon>Glomeraceae</taxon>
        <taxon>Funneliformis</taxon>
    </lineage>
</organism>
<reference evidence="1" key="1">
    <citation type="submission" date="2021-06" db="EMBL/GenBank/DDBJ databases">
        <authorList>
            <person name="Kallberg Y."/>
            <person name="Tangrot J."/>
            <person name="Rosling A."/>
        </authorList>
    </citation>
    <scope>NUCLEOTIDE SEQUENCE</scope>
    <source>
        <strain evidence="1">UK204</strain>
    </source>
</reference>
<gene>
    <name evidence="1" type="ORF">FCALED_LOCUS6571</name>
</gene>
<dbReference type="Proteomes" id="UP000789570">
    <property type="component" value="Unassembled WGS sequence"/>
</dbReference>
<comment type="caution">
    <text evidence="1">The sequence shown here is derived from an EMBL/GenBank/DDBJ whole genome shotgun (WGS) entry which is preliminary data.</text>
</comment>
<name>A0A9N9FU74_9GLOM</name>
<evidence type="ECO:0000313" key="1">
    <source>
        <dbReference type="EMBL" id="CAG8560426.1"/>
    </source>
</evidence>
<dbReference type="AlphaFoldDB" id="A0A9N9FU74"/>
<protein>
    <submittedName>
        <fullName evidence="1">14554_t:CDS:1</fullName>
    </submittedName>
</protein>
<dbReference type="EMBL" id="CAJVPQ010001596">
    <property type="protein sequence ID" value="CAG8560426.1"/>
    <property type="molecule type" value="Genomic_DNA"/>
</dbReference>